<dbReference type="AlphaFoldDB" id="B3RIS2"/>
<dbReference type="PhylomeDB" id="B3RIS2"/>
<dbReference type="STRING" id="10228.B3RIS2"/>
<dbReference type="OMA" id="PIVFTEI"/>
<dbReference type="PANTHER" id="PTHR31449:SF3">
    <property type="entry name" value="UPF0598 PROTEIN C8ORF82"/>
    <property type="match status" value="1"/>
</dbReference>
<evidence type="ECO:0000256" key="2">
    <source>
        <dbReference type="SAM" id="Phobius"/>
    </source>
</evidence>
<protein>
    <submittedName>
        <fullName evidence="3">Uncharacterized protein</fullName>
    </submittedName>
</protein>
<name>B3RIS2_TRIAD</name>
<dbReference type="Pfam" id="PF14956">
    <property type="entry name" value="DUF4505"/>
    <property type="match status" value="1"/>
</dbReference>
<keyword evidence="2" id="KW-1133">Transmembrane helix</keyword>
<reference evidence="3 4" key="1">
    <citation type="journal article" date="2008" name="Nature">
        <title>The Trichoplax genome and the nature of placozoans.</title>
        <authorList>
            <person name="Srivastava M."/>
            <person name="Begovic E."/>
            <person name="Chapman J."/>
            <person name="Putnam N.H."/>
            <person name="Hellsten U."/>
            <person name="Kawashima T."/>
            <person name="Kuo A."/>
            <person name="Mitros T."/>
            <person name="Salamov A."/>
            <person name="Carpenter M.L."/>
            <person name="Signorovitch A.Y."/>
            <person name="Moreno M.A."/>
            <person name="Kamm K."/>
            <person name="Grimwood J."/>
            <person name="Schmutz J."/>
            <person name="Shapiro H."/>
            <person name="Grigoriev I.V."/>
            <person name="Buss L.W."/>
            <person name="Schierwater B."/>
            <person name="Dellaporta S.L."/>
            <person name="Rokhsar D.S."/>
        </authorList>
    </citation>
    <scope>NUCLEOTIDE SEQUENCE [LARGE SCALE GENOMIC DNA]</scope>
    <source>
        <strain evidence="3 4">Grell-BS-1999</strain>
    </source>
</reference>
<keyword evidence="2" id="KW-0472">Membrane</keyword>
<dbReference type="FunCoup" id="B3RIS2">
    <property type="interactions" value="176"/>
</dbReference>
<dbReference type="HOGENOM" id="CLU_069446_2_0_1"/>
<dbReference type="PANTHER" id="PTHR31449">
    <property type="entry name" value="UPF0598 PROTEIN C8ORF82"/>
    <property type="match status" value="1"/>
</dbReference>
<gene>
    <name evidence="3" type="ORF">TRIADDRAFT_52506</name>
</gene>
<dbReference type="EMBL" id="DS985241">
    <property type="protein sequence ID" value="EDV29771.1"/>
    <property type="molecule type" value="Genomic_DNA"/>
</dbReference>
<dbReference type="OrthoDB" id="10260024at2759"/>
<dbReference type="KEGG" id="tad:TRIADDRAFT_52506"/>
<evidence type="ECO:0000313" key="3">
    <source>
        <dbReference type="EMBL" id="EDV29771.1"/>
    </source>
</evidence>
<feature type="transmembrane region" description="Helical" evidence="2">
    <location>
        <begin position="20"/>
        <end position="42"/>
    </location>
</feature>
<dbReference type="InParanoid" id="B3RIS2"/>
<comment type="similarity">
    <text evidence="1">Belongs to the UPF0598 family.</text>
</comment>
<dbReference type="CTD" id="6749448"/>
<organism evidence="3 4">
    <name type="scientific">Trichoplax adhaerens</name>
    <name type="common">Trichoplax reptans</name>
    <dbReference type="NCBI Taxonomy" id="10228"/>
    <lineage>
        <taxon>Eukaryota</taxon>
        <taxon>Metazoa</taxon>
        <taxon>Placozoa</taxon>
        <taxon>Uniplacotomia</taxon>
        <taxon>Trichoplacea</taxon>
        <taxon>Trichoplacidae</taxon>
        <taxon>Trichoplax</taxon>
    </lineage>
</organism>
<accession>B3RIS2</accession>
<keyword evidence="2" id="KW-0812">Transmembrane</keyword>
<sequence>MDKSSRYLSNFPSLVNYSAWAVNHIHFLIIRIMVLTNCKLVLLKMNLYVQGQSPAPKIREYFYYIDHQGQLFLDDIKIKNFVTSYKDKKFLQFFFKRIRINNTERYQEEFPFISPCGREINYIRCDDVPIVFTHLIEESLSDISKIKKSKYPATNFLSYAGSSLSVPFSPRKLCMLPKSGRIYHPAPRSVGRVGLIKSSLAIEISSGFRYDKKSDENSPPSVFFHQGIEYDLDNEILKYLPNDSVPESENTL</sequence>
<dbReference type="GeneID" id="6749448"/>
<dbReference type="InterPro" id="IPR028108">
    <property type="entry name" value="DUF4505"/>
</dbReference>
<dbReference type="Proteomes" id="UP000009022">
    <property type="component" value="Unassembled WGS sequence"/>
</dbReference>
<proteinExistence type="inferred from homology"/>
<dbReference type="RefSeq" id="XP_002108973.1">
    <property type="nucleotide sequence ID" value="XM_002108937.1"/>
</dbReference>
<dbReference type="eggNOG" id="ENOG502R8EE">
    <property type="taxonomic scope" value="Eukaryota"/>
</dbReference>
<evidence type="ECO:0000313" key="4">
    <source>
        <dbReference type="Proteomes" id="UP000009022"/>
    </source>
</evidence>
<evidence type="ECO:0000256" key="1">
    <source>
        <dbReference type="ARBA" id="ARBA00006322"/>
    </source>
</evidence>
<keyword evidence="4" id="KW-1185">Reference proteome</keyword>